<dbReference type="InterPro" id="IPR003425">
    <property type="entry name" value="CCB3/YggT"/>
</dbReference>
<keyword evidence="1" id="KW-1133">Transmembrane helix</keyword>
<proteinExistence type="predicted"/>
<evidence type="ECO:0000256" key="1">
    <source>
        <dbReference type="SAM" id="Phobius"/>
    </source>
</evidence>
<dbReference type="Pfam" id="PF02325">
    <property type="entry name" value="CCB3_YggT"/>
    <property type="match status" value="1"/>
</dbReference>
<dbReference type="EMBL" id="JADHOK010000002">
    <property type="protein sequence ID" value="MBL6761121.1"/>
    <property type="molecule type" value="Genomic_DNA"/>
</dbReference>
<accession>A0A937HLU8</accession>
<protein>
    <submittedName>
        <fullName evidence="2">YggT family protein</fullName>
    </submittedName>
</protein>
<feature type="transmembrane region" description="Helical" evidence="1">
    <location>
        <begin position="67"/>
        <end position="87"/>
    </location>
</feature>
<evidence type="ECO:0000313" key="2">
    <source>
        <dbReference type="EMBL" id="MBL6761121.1"/>
    </source>
</evidence>
<keyword evidence="1" id="KW-0472">Membrane</keyword>
<evidence type="ECO:0000313" key="3">
    <source>
        <dbReference type="Proteomes" id="UP000785783"/>
    </source>
</evidence>
<sequence>MGAVLTLVSQLIEFYIWIIIASAVLSWLVAFDVINMRNRFVFMIGVALNRMTEPVYRRIRRFLPDMGGLDLSPLVLIFGLLFLRNLMWEVLGPAVYGG</sequence>
<reference evidence="2" key="1">
    <citation type="submission" date="2020-10" db="EMBL/GenBank/DDBJ databases">
        <title>Microbiome of the Black Sea water column analyzed by genome centric metagenomics.</title>
        <authorList>
            <person name="Cabello-Yeves P.J."/>
            <person name="Callieri C."/>
            <person name="Picazo A."/>
            <person name="Mehrshad M."/>
            <person name="Haro-Moreno J.M."/>
            <person name="Roda-Garcia J."/>
            <person name="Dzembekova N."/>
            <person name="Slabakova V."/>
            <person name="Slabakova N."/>
            <person name="Moncheva S."/>
            <person name="Rodriguez-Valera F."/>
        </authorList>
    </citation>
    <scope>NUCLEOTIDE SEQUENCE</scope>
    <source>
        <strain evidence="2">BS307-5m-G5</strain>
    </source>
</reference>
<name>A0A937HLU8_9PROT</name>
<organism evidence="2 3">
    <name type="scientific">PS1 clade bacterium</name>
    <dbReference type="NCBI Taxonomy" id="2175152"/>
    <lineage>
        <taxon>Bacteria</taxon>
        <taxon>Pseudomonadati</taxon>
        <taxon>Pseudomonadota</taxon>
        <taxon>Alphaproteobacteria</taxon>
        <taxon>PS1 clade</taxon>
    </lineage>
</organism>
<dbReference type="Proteomes" id="UP000785783">
    <property type="component" value="Unassembled WGS sequence"/>
</dbReference>
<keyword evidence="1" id="KW-0812">Transmembrane</keyword>
<comment type="caution">
    <text evidence="2">The sequence shown here is derived from an EMBL/GenBank/DDBJ whole genome shotgun (WGS) entry which is preliminary data.</text>
</comment>
<dbReference type="AlphaFoldDB" id="A0A937HLU8"/>
<gene>
    <name evidence="2" type="ORF">ISQ19_00315</name>
</gene>
<feature type="transmembrane region" description="Helical" evidence="1">
    <location>
        <begin position="14"/>
        <end position="34"/>
    </location>
</feature>
<dbReference type="GO" id="GO:0016020">
    <property type="term" value="C:membrane"/>
    <property type="evidence" value="ECO:0007669"/>
    <property type="project" value="InterPro"/>
</dbReference>